<proteinExistence type="predicted"/>
<evidence type="ECO:0000313" key="1">
    <source>
        <dbReference type="EMBL" id="RNA18863.1"/>
    </source>
</evidence>
<evidence type="ECO:0000313" key="2">
    <source>
        <dbReference type="Proteomes" id="UP000276133"/>
    </source>
</evidence>
<accession>A0A3M7R5I0</accession>
<reference evidence="1 2" key="1">
    <citation type="journal article" date="2018" name="Sci. Rep.">
        <title>Genomic signatures of local adaptation to the degree of environmental predictability in rotifers.</title>
        <authorList>
            <person name="Franch-Gras L."/>
            <person name="Hahn C."/>
            <person name="Garcia-Roger E.M."/>
            <person name="Carmona M.J."/>
            <person name="Serra M."/>
            <person name="Gomez A."/>
        </authorList>
    </citation>
    <scope>NUCLEOTIDE SEQUENCE [LARGE SCALE GENOMIC DNA]</scope>
    <source>
        <strain evidence="1">HYR1</strain>
    </source>
</reference>
<comment type="caution">
    <text evidence="1">The sequence shown here is derived from an EMBL/GenBank/DDBJ whole genome shotgun (WGS) entry which is preliminary data.</text>
</comment>
<organism evidence="1 2">
    <name type="scientific">Brachionus plicatilis</name>
    <name type="common">Marine rotifer</name>
    <name type="synonym">Brachionus muelleri</name>
    <dbReference type="NCBI Taxonomy" id="10195"/>
    <lineage>
        <taxon>Eukaryota</taxon>
        <taxon>Metazoa</taxon>
        <taxon>Spiralia</taxon>
        <taxon>Gnathifera</taxon>
        <taxon>Rotifera</taxon>
        <taxon>Eurotatoria</taxon>
        <taxon>Monogononta</taxon>
        <taxon>Pseudotrocha</taxon>
        <taxon>Ploima</taxon>
        <taxon>Brachionidae</taxon>
        <taxon>Brachionus</taxon>
    </lineage>
</organism>
<name>A0A3M7R5I0_BRAPC</name>
<dbReference type="AlphaFoldDB" id="A0A3M7R5I0"/>
<dbReference type="Proteomes" id="UP000276133">
    <property type="component" value="Unassembled WGS sequence"/>
</dbReference>
<sequence length="89" mass="10426">MLCSLLRFIFKLFAKFTPFTKLIKYFPVEYKKKRDGGLYKRCKRGSSISLASPDFDLDNTNLVKIVTLKLKAEMRKYLAIQSKLEYSAF</sequence>
<gene>
    <name evidence="1" type="ORF">BpHYR1_014285</name>
</gene>
<protein>
    <submittedName>
        <fullName evidence="1">Uncharacterized protein</fullName>
    </submittedName>
</protein>
<keyword evidence="2" id="KW-1185">Reference proteome</keyword>
<dbReference type="EMBL" id="REGN01004161">
    <property type="protein sequence ID" value="RNA18863.1"/>
    <property type="molecule type" value="Genomic_DNA"/>
</dbReference>